<reference evidence="3" key="1">
    <citation type="submission" date="2016-10" db="EMBL/GenBank/DDBJ databases">
        <authorList>
            <person name="Varghese N."/>
            <person name="Submissions S."/>
        </authorList>
    </citation>
    <scope>NUCLEOTIDE SEQUENCE [LARGE SCALE GENOMIC DNA]</scope>
    <source>
        <strain evidence="3">GAS369</strain>
    </source>
</reference>
<dbReference type="RefSeq" id="WP_157810222.1">
    <property type="nucleotide sequence ID" value="NZ_LT629750.1"/>
</dbReference>
<name>A0A1H2ATD0_9BRAD</name>
<feature type="region of interest" description="Disordered" evidence="1">
    <location>
        <begin position="33"/>
        <end position="57"/>
    </location>
</feature>
<organism evidence="2 3">
    <name type="scientific">Bradyrhizobium canariense</name>
    <dbReference type="NCBI Taxonomy" id="255045"/>
    <lineage>
        <taxon>Bacteria</taxon>
        <taxon>Pseudomonadati</taxon>
        <taxon>Pseudomonadota</taxon>
        <taxon>Alphaproteobacteria</taxon>
        <taxon>Hyphomicrobiales</taxon>
        <taxon>Nitrobacteraceae</taxon>
        <taxon>Bradyrhizobium</taxon>
    </lineage>
</organism>
<keyword evidence="3" id="KW-1185">Reference proteome</keyword>
<gene>
    <name evidence="2" type="ORF">SAMN05444158_6442</name>
</gene>
<dbReference type="EMBL" id="LT629750">
    <property type="protein sequence ID" value="SDT49037.1"/>
    <property type="molecule type" value="Genomic_DNA"/>
</dbReference>
<accession>A0A1H2ATD0</accession>
<evidence type="ECO:0000313" key="3">
    <source>
        <dbReference type="Proteomes" id="UP000243904"/>
    </source>
</evidence>
<proteinExistence type="predicted"/>
<sequence>MNAIAGPGDCQIVIEHGFVVAIDPAVGWRDPAYDRDRMDPEGDLAAGARPVRGEPSA</sequence>
<dbReference type="Proteomes" id="UP000243904">
    <property type="component" value="Chromosome I"/>
</dbReference>
<protein>
    <submittedName>
        <fullName evidence="2">Uncharacterized protein</fullName>
    </submittedName>
</protein>
<evidence type="ECO:0000256" key="1">
    <source>
        <dbReference type="SAM" id="MobiDB-lite"/>
    </source>
</evidence>
<dbReference type="AlphaFoldDB" id="A0A1H2ATD0"/>
<evidence type="ECO:0000313" key="2">
    <source>
        <dbReference type="EMBL" id="SDT49037.1"/>
    </source>
</evidence>